<dbReference type="AlphaFoldDB" id="A0A3M9MBS6"/>
<proteinExistence type="predicted"/>
<protein>
    <submittedName>
        <fullName evidence="1">Uncharacterized protein</fullName>
    </submittedName>
</protein>
<keyword evidence="2" id="KW-1185">Reference proteome</keyword>
<dbReference type="EMBL" id="RJJD01000023">
    <property type="protein sequence ID" value="RNI22038.1"/>
    <property type="molecule type" value="Genomic_DNA"/>
</dbReference>
<gene>
    <name evidence="1" type="ORF">EFB08_23180</name>
</gene>
<accession>A0A3M9MBS6</accession>
<evidence type="ECO:0000313" key="2">
    <source>
        <dbReference type="Proteomes" id="UP000272117"/>
    </source>
</evidence>
<dbReference type="Proteomes" id="UP000272117">
    <property type="component" value="Unassembled WGS sequence"/>
</dbReference>
<comment type="caution">
    <text evidence="1">The sequence shown here is derived from an EMBL/GenBank/DDBJ whole genome shotgun (WGS) entry which is preliminary data.</text>
</comment>
<reference evidence="1 2" key="1">
    <citation type="submission" date="2018-11" db="EMBL/GenBank/DDBJ databases">
        <title>Rufibacter latericius sp. nov., isolated from water in Baiyang Lake.</title>
        <authorList>
            <person name="Yang Y."/>
        </authorList>
    </citation>
    <scope>NUCLEOTIDE SEQUENCE [LARGE SCALE GENOMIC DNA]</scope>
    <source>
        <strain evidence="1 2">R-22-1c-1</strain>
    </source>
</reference>
<organism evidence="1 2">
    <name type="scientific">Rufibacter latericius</name>
    <dbReference type="NCBI Taxonomy" id="2487040"/>
    <lineage>
        <taxon>Bacteria</taxon>
        <taxon>Pseudomonadati</taxon>
        <taxon>Bacteroidota</taxon>
        <taxon>Cytophagia</taxon>
        <taxon>Cytophagales</taxon>
        <taxon>Hymenobacteraceae</taxon>
        <taxon>Rufibacter</taxon>
    </lineage>
</organism>
<sequence>MRLEIETGIWADEAQPLSGQPEAAALVLACELVKGYEPVNRLNMKARAIQVGEYIVTGNIETDTLTISEDGT</sequence>
<dbReference type="RefSeq" id="WP_123129362.1">
    <property type="nucleotide sequence ID" value="NZ_RJJD01000023.1"/>
</dbReference>
<evidence type="ECO:0000313" key="1">
    <source>
        <dbReference type="EMBL" id="RNI22038.1"/>
    </source>
</evidence>
<name>A0A3M9MBS6_9BACT</name>